<evidence type="ECO:0000313" key="3">
    <source>
        <dbReference type="EMBL" id="THG01915.1"/>
    </source>
</evidence>
<evidence type="ECO:0000256" key="1">
    <source>
        <dbReference type="SAM" id="Phobius"/>
    </source>
</evidence>
<dbReference type="Pfam" id="PF13968">
    <property type="entry name" value="DUF4220"/>
    <property type="match status" value="2"/>
</dbReference>
<proteinExistence type="predicted"/>
<keyword evidence="1" id="KW-0472">Membrane</keyword>
<dbReference type="InterPro" id="IPR007658">
    <property type="entry name" value="DUF594"/>
</dbReference>
<name>A0A4S4DGS2_CAMSN</name>
<feature type="transmembrane region" description="Helical" evidence="1">
    <location>
        <begin position="563"/>
        <end position="584"/>
    </location>
</feature>
<keyword evidence="1" id="KW-1133">Transmembrane helix</keyword>
<dbReference type="InterPro" id="IPR025315">
    <property type="entry name" value="DUF4220"/>
</dbReference>
<dbReference type="Pfam" id="PF04578">
    <property type="entry name" value="DUF594"/>
    <property type="match status" value="1"/>
</dbReference>
<sequence>MVLISLTTQVLLVILGNRRKHTAGIQVRVVVWSAYLLADSVTTMAAGILSNHLGKVNVDGFIDPNMEITAFWAPLMVVHLGGTDAITAYSLEDNELWRRHSFQVVIQSMTTVYIFLMAWTGSLLSILFILMFVVGLFKYCERVCVLYLSIDNNFRDSIQDITTNESKIMKECKLKELEGYHVTTHQVLEVDQSISNVENELLTAFGFLDMVKRLFADLIIGIRDGHTSRSIFDKISADKAFKIIEIELGIIYDLRFTKAKVIYSNLGISLRIVGIILTFLVLMMVSLSEIKLVREKFHEQHHRRHSKIDFTITLILLSVALLVELWAFKQLLVSDQTTHWLVKHEKTIISRAIKCILPSCESSIKTKHRWSYSMKQYSLLNFSMRLKEKPLPYRKILKMLRVDKALEIQLCKTSPISVGEILRERVFTAMNVSVKNWLGKHSYDTYIKALYGRRGCRTLEDLFDSAIIIRKRVMTQFFPPRWKKFWNEWEVRGMVLISLTTQVLLVILGNRRKHTAGIQVRVVVWSAYLLADSVATMAAGILSNHLGKVNVDGFIDPNVEITGFWAPLMLVHLGGTDAITAYSLEDNELWRRHSFQVVIQSMTTVYIFLMAWTGSLLSILFILMFVVGLFKYCERVCVLYLSTDNNFRDSIQDITTNESKIMKECKLKELEGYHVTTHQVLEVDQSIPNVENELLTAFGFLDMVKRLFADLIIGIRDGHTSRSIFDKISPEKAFKIIEIELGIIYDLRFTKAKVIYSNLGISLRIVGIILTFLVLMMVSLSEVKLVREKFHEQHHRRHSKIDFTITLILLSVALLVELWAFKQLLVSDQTTHWLIKHEKTIISRAIKCILPSCESSIKTKRRWSYSMKQYSLLNFSMRLKKKPLPCRKILKMLRVDKALEIQLCKTSPISVDEILRERVFTAMNVTVKNWLGKHSYDTDLKALYGRRGCRALEDKQSLDDGQCPDLKWSIVDLEFDQSILVWHLATEILYDQDFGGYNDLDKELEKGNWLSQYMLYLLVEHPYMLPLGMGHIKFQDIYYELGDIIEEQLKANENTKISKLLISKGSNHEKLFISNYKDTKLGGRSNLLILHGCKLASQLKAIGDTGTRWRFIVDIWIEMLGHAASQCRGRYHAQQLRRGGEFLTHVWLLMAHFGLNDLFQVRRGGTIADAILM</sequence>
<gene>
    <name evidence="3" type="ORF">TEA_012353</name>
</gene>
<organism evidence="3 4">
    <name type="scientific">Camellia sinensis var. sinensis</name>
    <name type="common">China tea</name>
    <dbReference type="NCBI Taxonomy" id="542762"/>
    <lineage>
        <taxon>Eukaryota</taxon>
        <taxon>Viridiplantae</taxon>
        <taxon>Streptophyta</taxon>
        <taxon>Embryophyta</taxon>
        <taxon>Tracheophyta</taxon>
        <taxon>Spermatophyta</taxon>
        <taxon>Magnoliopsida</taxon>
        <taxon>eudicotyledons</taxon>
        <taxon>Gunneridae</taxon>
        <taxon>Pentapetalae</taxon>
        <taxon>asterids</taxon>
        <taxon>Ericales</taxon>
        <taxon>Theaceae</taxon>
        <taxon>Camellia</taxon>
    </lineage>
</organism>
<feature type="transmembrane region" description="Helical" evidence="1">
    <location>
        <begin position="308"/>
        <end position="328"/>
    </location>
</feature>
<accession>A0A4S4DGS2</accession>
<feature type="transmembrane region" description="Helical" evidence="1">
    <location>
        <begin position="29"/>
        <end position="50"/>
    </location>
</feature>
<dbReference type="AlphaFoldDB" id="A0A4S4DGS2"/>
<comment type="caution">
    <text evidence="3">The sequence shown here is derived from an EMBL/GenBank/DDBJ whole genome shotgun (WGS) entry which is preliminary data.</text>
</comment>
<dbReference type="EMBL" id="SDRB02011291">
    <property type="protein sequence ID" value="THG01915.1"/>
    <property type="molecule type" value="Genomic_DNA"/>
</dbReference>
<feature type="domain" description="DUF4220" evidence="2">
    <location>
        <begin position="525"/>
        <end position="875"/>
    </location>
</feature>
<keyword evidence="4" id="KW-1185">Reference proteome</keyword>
<feature type="transmembrane region" description="Helical" evidence="1">
    <location>
        <begin position="761"/>
        <end position="780"/>
    </location>
</feature>
<feature type="transmembrane region" description="Helical" evidence="1">
    <location>
        <begin position="801"/>
        <end position="821"/>
    </location>
</feature>
<dbReference type="PANTHER" id="PTHR31325">
    <property type="entry name" value="OS01G0798800 PROTEIN-RELATED"/>
    <property type="match status" value="1"/>
</dbReference>
<evidence type="ECO:0000313" key="4">
    <source>
        <dbReference type="Proteomes" id="UP000306102"/>
    </source>
</evidence>
<dbReference type="STRING" id="542762.A0A4S4DGS2"/>
<feature type="transmembrane region" description="Helical" evidence="1">
    <location>
        <begin position="605"/>
        <end position="630"/>
    </location>
</feature>
<keyword evidence="1" id="KW-0812">Transmembrane</keyword>
<feature type="transmembrane region" description="Helical" evidence="1">
    <location>
        <begin position="522"/>
        <end position="543"/>
    </location>
</feature>
<protein>
    <recommendedName>
        <fullName evidence="2">DUF4220 domain-containing protein</fullName>
    </recommendedName>
</protein>
<feature type="transmembrane region" description="Helical" evidence="1">
    <location>
        <begin position="112"/>
        <end position="137"/>
    </location>
</feature>
<feature type="transmembrane region" description="Helical" evidence="1">
    <location>
        <begin position="268"/>
        <end position="287"/>
    </location>
</feature>
<reference evidence="3 4" key="1">
    <citation type="journal article" date="2018" name="Proc. Natl. Acad. Sci. U.S.A.">
        <title>Draft genome sequence of Camellia sinensis var. sinensis provides insights into the evolution of the tea genome and tea quality.</title>
        <authorList>
            <person name="Wei C."/>
            <person name="Yang H."/>
            <person name="Wang S."/>
            <person name="Zhao J."/>
            <person name="Liu C."/>
            <person name="Gao L."/>
            <person name="Xia E."/>
            <person name="Lu Y."/>
            <person name="Tai Y."/>
            <person name="She G."/>
            <person name="Sun J."/>
            <person name="Cao H."/>
            <person name="Tong W."/>
            <person name="Gao Q."/>
            <person name="Li Y."/>
            <person name="Deng W."/>
            <person name="Jiang X."/>
            <person name="Wang W."/>
            <person name="Chen Q."/>
            <person name="Zhang S."/>
            <person name="Li H."/>
            <person name="Wu J."/>
            <person name="Wang P."/>
            <person name="Li P."/>
            <person name="Shi C."/>
            <person name="Zheng F."/>
            <person name="Jian J."/>
            <person name="Huang B."/>
            <person name="Shan D."/>
            <person name="Shi M."/>
            <person name="Fang C."/>
            <person name="Yue Y."/>
            <person name="Li F."/>
            <person name="Li D."/>
            <person name="Wei S."/>
            <person name="Han B."/>
            <person name="Jiang C."/>
            <person name="Yin Y."/>
            <person name="Xia T."/>
            <person name="Zhang Z."/>
            <person name="Bennetzen J.L."/>
            <person name="Zhao S."/>
            <person name="Wan X."/>
        </authorList>
    </citation>
    <scope>NUCLEOTIDE SEQUENCE [LARGE SCALE GENOMIC DNA]</scope>
    <source>
        <strain evidence="4">cv. Shuchazao</strain>
        <tissue evidence="3">Leaf</tissue>
    </source>
</reference>
<dbReference type="Proteomes" id="UP000306102">
    <property type="component" value="Unassembled WGS sequence"/>
</dbReference>
<feature type="domain" description="DUF4220" evidence="2">
    <location>
        <begin position="32"/>
        <end position="382"/>
    </location>
</feature>
<evidence type="ECO:0000259" key="2">
    <source>
        <dbReference type="Pfam" id="PF13968"/>
    </source>
</evidence>